<reference evidence="2 3" key="1">
    <citation type="journal article" date="2010" name="Stand. Genomic Sci.">
        <title>Complete genome sequence of Ilyobacter polytropus type strain (CuHbu1).</title>
        <authorList>
            <person name="Sikorski J."/>
            <person name="Chertkov O."/>
            <person name="Lapidus A."/>
            <person name="Nolan M."/>
            <person name="Lucas S."/>
            <person name="Del Rio T.G."/>
            <person name="Tice H."/>
            <person name="Cheng J.F."/>
            <person name="Tapia R."/>
            <person name="Han C."/>
            <person name="Goodwin L."/>
            <person name="Pitluck S."/>
            <person name="Liolios K."/>
            <person name="Ivanova N."/>
            <person name="Mavromatis K."/>
            <person name="Mikhailova N."/>
            <person name="Pati A."/>
            <person name="Chen A."/>
            <person name="Palaniappan K."/>
            <person name="Land M."/>
            <person name="Hauser L."/>
            <person name="Chang Y.J."/>
            <person name="Jeffries C.D."/>
            <person name="Brambilla E."/>
            <person name="Yasawong M."/>
            <person name="Rohde M."/>
            <person name="Pukall R."/>
            <person name="Spring S."/>
            <person name="Goker M."/>
            <person name="Woyke T."/>
            <person name="Bristow J."/>
            <person name="Eisen J.A."/>
            <person name="Markowitz V."/>
            <person name="Hugenholtz P."/>
            <person name="Kyrpides N.C."/>
            <person name="Klenk H.P."/>
        </authorList>
    </citation>
    <scope>NUCLEOTIDE SEQUENCE [LARGE SCALE GENOMIC DNA]</scope>
    <source>
        <strain evidence="3">ATCC 51220 / DSM 2926 / LMG 16218 / CuHBu1</strain>
    </source>
</reference>
<dbReference type="AlphaFoldDB" id="E3HB87"/>
<keyword evidence="1" id="KW-1133">Transmembrane helix</keyword>
<dbReference type="HOGENOM" id="CLU_1553200_0_0_0"/>
<feature type="transmembrane region" description="Helical" evidence="1">
    <location>
        <begin position="7"/>
        <end position="23"/>
    </location>
</feature>
<feature type="transmembrane region" description="Helical" evidence="1">
    <location>
        <begin position="138"/>
        <end position="162"/>
    </location>
</feature>
<sequence length="172" mass="18541">MTKKEYIVGPIIVAAIAMVVQVIDQTSVLNISSVGTGFGWVSFQAWACYFLAGCTPKGAIRTFNSYLLGCIASIIIMILGGTLASILGFFGFPMAILICVVPVICLEKSGEWFDFVPGLFIGAGAFFGFMSYVPGASFLNATVTIMIYCILGLLAGYFTILFRTKYEMVLSK</sequence>
<dbReference type="InterPro" id="IPR009476">
    <property type="entry name" value="DUF1097"/>
</dbReference>
<dbReference type="Proteomes" id="UP000006875">
    <property type="component" value="Chromosome"/>
</dbReference>
<keyword evidence="3" id="KW-1185">Reference proteome</keyword>
<dbReference type="STRING" id="572544.Ilyop_0450"/>
<dbReference type="RefSeq" id="WP_013386908.1">
    <property type="nucleotide sequence ID" value="NC_014632.1"/>
</dbReference>
<keyword evidence="1" id="KW-0472">Membrane</keyword>
<dbReference type="EMBL" id="CP002281">
    <property type="protein sequence ID" value="ADO82238.1"/>
    <property type="molecule type" value="Genomic_DNA"/>
</dbReference>
<gene>
    <name evidence="2" type="ordered locus">Ilyop_0450</name>
</gene>
<dbReference type="OrthoDB" id="2063545at2"/>
<organism evidence="2 3">
    <name type="scientific">Ilyobacter polytropus (strain ATCC 51220 / DSM 2926 / LMG 16218 / CuHBu1)</name>
    <dbReference type="NCBI Taxonomy" id="572544"/>
    <lineage>
        <taxon>Bacteria</taxon>
        <taxon>Fusobacteriati</taxon>
        <taxon>Fusobacteriota</taxon>
        <taxon>Fusobacteriia</taxon>
        <taxon>Fusobacteriales</taxon>
        <taxon>Fusobacteriaceae</taxon>
        <taxon>Ilyobacter</taxon>
    </lineage>
</organism>
<evidence type="ECO:0000256" key="1">
    <source>
        <dbReference type="SAM" id="Phobius"/>
    </source>
</evidence>
<accession>E3HB87</accession>
<name>E3HB87_ILYPC</name>
<evidence type="ECO:0008006" key="4">
    <source>
        <dbReference type="Google" id="ProtNLM"/>
    </source>
</evidence>
<feature type="transmembrane region" description="Helical" evidence="1">
    <location>
        <begin position="29"/>
        <end position="51"/>
    </location>
</feature>
<protein>
    <recommendedName>
        <fullName evidence="4">DUF1097 domain-containing protein</fullName>
    </recommendedName>
</protein>
<feature type="transmembrane region" description="Helical" evidence="1">
    <location>
        <begin position="86"/>
        <end position="105"/>
    </location>
</feature>
<dbReference type="Pfam" id="PF06496">
    <property type="entry name" value="DUF1097"/>
    <property type="match status" value="1"/>
</dbReference>
<dbReference type="eggNOG" id="ENOG5031WEM">
    <property type="taxonomic scope" value="Bacteria"/>
</dbReference>
<evidence type="ECO:0000313" key="3">
    <source>
        <dbReference type="Proteomes" id="UP000006875"/>
    </source>
</evidence>
<feature type="transmembrane region" description="Helical" evidence="1">
    <location>
        <begin position="112"/>
        <end position="132"/>
    </location>
</feature>
<dbReference type="KEGG" id="ipo:Ilyop_0450"/>
<evidence type="ECO:0000313" key="2">
    <source>
        <dbReference type="EMBL" id="ADO82238.1"/>
    </source>
</evidence>
<feature type="transmembrane region" description="Helical" evidence="1">
    <location>
        <begin position="63"/>
        <end position="80"/>
    </location>
</feature>
<proteinExistence type="predicted"/>
<keyword evidence="1" id="KW-0812">Transmembrane</keyword>